<feature type="coiled-coil region" evidence="5">
    <location>
        <begin position="57"/>
        <end position="84"/>
    </location>
</feature>
<feature type="region of interest" description="Disordered" evidence="6">
    <location>
        <begin position="302"/>
        <end position="329"/>
    </location>
</feature>
<keyword evidence="9" id="KW-1185">Reference proteome</keyword>
<dbReference type="GO" id="GO:0003677">
    <property type="term" value="F:DNA binding"/>
    <property type="evidence" value="ECO:0007669"/>
    <property type="project" value="UniProtKB-KW"/>
</dbReference>
<feature type="compositionally biased region" description="Basic and acidic residues" evidence="6">
    <location>
        <begin position="302"/>
        <end position="312"/>
    </location>
</feature>
<dbReference type="Gene3D" id="3.40.190.290">
    <property type="match status" value="1"/>
</dbReference>
<reference evidence="8 9" key="1">
    <citation type="journal article" date="2018" name="Int. J. Syst. Evol. Microbiol.">
        <title>Mesosutterella multiformis gen. nov., sp. nov., a member of the family Sutterellaceae and Sutterella megalosphaeroides sp. nov., isolated from human faeces.</title>
        <authorList>
            <person name="Sakamoto M."/>
            <person name="Ikeyama N."/>
            <person name="Kunihiro T."/>
            <person name="Iino T."/>
            <person name="Yuki M."/>
            <person name="Ohkuma M."/>
        </authorList>
    </citation>
    <scope>NUCLEOTIDE SEQUENCE [LARGE SCALE GENOMIC DNA]</scope>
    <source>
        <strain evidence="8 9">6FBBBH3</strain>
    </source>
</reference>
<dbReference type="InterPro" id="IPR000847">
    <property type="entry name" value="LysR_HTH_N"/>
</dbReference>
<comment type="similarity">
    <text evidence="1">Belongs to the LysR transcriptional regulatory family.</text>
</comment>
<dbReference type="PROSITE" id="PS50931">
    <property type="entry name" value="HTH_LYSR"/>
    <property type="match status" value="1"/>
</dbReference>
<dbReference type="InterPro" id="IPR005119">
    <property type="entry name" value="LysR_subst-bd"/>
</dbReference>
<feature type="domain" description="HTH lysR-type" evidence="7">
    <location>
        <begin position="1"/>
        <end position="58"/>
    </location>
</feature>
<dbReference type="Gene3D" id="1.10.10.10">
    <property type="entry name" value="Winged helix-like DNA-binding domain superfamily/Winged helix DNA-binding domain"/>
    <property type="match status" value="1"/>
</dbReference>
<keyword evidence="2" id="KW-0805">Transcription regulation</keyword>
<dbReference type="GO" id="GO:0003700">
    <property type="term" value="F:DNA-binding transcription factor activity"/>
    <property type="evidence" value="ECO:0007669"/>
    <property type="project" value="InterPro"/>
</dbReference>
<evidence type="ECO:0000313" key="9">
    <source>
        <dbReference type="Proteomes" id="UP000271003"/>
    </source>
</evidence>
<keyword evidence="5" id="KW-0175">Coiled coil</keyword>
<dbReference type="RefSeq" id="WP_120177332.1">
    <property type="nucleotide sequence ID" value="NZ_AP018786.1"/>
</dbReference>
<evidence type="ECO:0000256" key="5">
    <source>
        <dbReference type="SAM" id="Coils"/>
    </source>
</evidence>
<dbReference type="InterPro" id="IPR036388">
    <property type="entry name" value="WH-like_DNA-bd_sf"/>
</dbReference>
<dbReference type="SUPFAM" id="SSF46785">
    <property type="entry name" value="Winged helix' DNA-binding domain"/>
    <property type="match status" value="1"/>
</dbReference>
<dbReference type="AlphaFoldDB" id="A0A2Z6IB52"/>
<evidence type="ECO:0000256" key="3">
    <source>
        <dbReference type="ARBA" id="ARBA00023125"/>
    </source>
</evidence>
<organism evidence="8 9">
    <name type="scientific">Sutterella megalosphaeroides</name>
    <dbReference type="NCBI Taxonomy" id="2494234"/>
    <lineage>
        <taxon>Bacteria</taxon>
        <taxon>Pseudomonadati</taxon>
        <taxon>Pseudomonadota</taxon>
        <taxon>Betaproteobacteria</taxon>
        <taxon>Burkholderiales</taxon>
        <taxon>Sutterellaceae</taxon>
        <taxon>Sutterella</taxon>
    </lineage>
</organism>
<keyword evidence="4" id="KW-0804">Transcription</keyword>
<dbReference type="PANTHER" id="PTHR30346">
    <property type="entry name" value="TRANSCRIPTIONAL DUAL REGULATOR HCAR-RELATED"/>
    <property type="match status" value="1"/>
</dbReference>
<dbReference type="OrthoDB" id="5671700at2"/>
<sequence length="329" mass="36504">MAESTVRILETLARSASITRAARELGVTQSGLSQTLARIERAWGFEVLDRSSRPLSLTAAGERILRAEQRIERERDECRRELADLASGVRGTLRLGVSEFRETILLADVLPAFRRAYPDVELELVEGTTAELERAAREGRTDLSILVEPSDTSDLKLTPLFRERFLLAVDPENPVLDGWLPERDADGRAHFPFSRLDGRPFIRMKPGQHLHDVALELQRRTGATPRVVLESESLAAALALAAAGLGATIVPDTLARRTSAEIRFFTLEPDMPERVVYAASRMSRYVSKAAEAFLAVMRKHSEAAPAENEKAARHTSRTALKKRSDAQSK</sequence>
<keyword evidence="3" id="KW-0238">DNA-binding</keyword>
<evidence type="ECO:0000256" key="4">
    <source>
        <dbReference type="ARBA" id="ARBA00023163"/>
    </source>
</evidence>
<dbReference type="InterPro" id="IPR036390">
    <property type="entry name" value="WH_DNA-bd_sf"/>
</dbReference>
<evidence type="ECO:0000313" key="8">
    <source>
        <dbReference type="EMBL" id="BBF23761.1"/>
    </source>
</evidence>
<dbReference type="EMBL" id="AP018786">
    <property type="protein sequence ID" value="BBF23761.1"/>
    <property type="molecule type" value="Genomic_DNA"/>
</dbReference>
<dbReference type="KEGG" id="sutt:SUTMEG_16520"/>
<dbReference type="Pfam" id="PF00126">
    <property type="entry name" value="HTH_1"/>
    <property type="match status" value="1"/>
</dbReference>
<evidence type="ECO:0000259" key="7">
    <source>
        <dbReference type="PROSITE" id="PS50931"/>
    </source>
</evidence>
<evidence type="ECO:0000256" key="1">
    <source>
        <dbReference type="ARBA" id="ARBA00009437"/>
    </source>
</evidence>
<dbReference type="Pfam" id="PF03466">
    <property type="entry name" value="LysR_substrate"/>
    <property type="match status" value="1"/>
</dbReference>
<evidence type="ECO:0000256" key="2">
    <source>
        <dbReference type="ARBA" id="ARBA00023015"/>
    </source>
</evidence>
<dbReference type="SUPFAM" id="SSF53850">
    <property type="entry name" value="Periplasmic binding protein-like II"/>
    <property type="match status" value="1"/>
</dbReference>
<dbReference type="Proteomes" id="UP000271003">
    <property type="component" value="Chromosome"/>
</dbReference>
<name>A0A2Z6IB52_9BURK</name>
<dbReference type="PANTHER" id="PTHR30346:SF28">
    <property type="entry name" value="HTH-TYPE TRANSCRIPTIONAL REGULATOR CYNR"/>
    <property type="match status" value="1"/>
</dbReference>
<gene>
    <name evidence="8" type="ORF">SUTMEG_16520</name>
</gene>
<dbReference type="CDD" id="cd05466">
    <property type="entry name" value="PBP2_LTTR_substrate"/>
    <property type="match status" value="1"/>
</dbReference>
<evidence type="ECO:0000256" key="6">
    <source>
        <dbReference type="SAM" id="MobiDB-lite"/>
    </source>
</evidence>
<proteinExistence type="inferred from homology"/>
<protein>
    <submittedName>
        <fullName evidence="8">LysR family transcriptional regulator</fullName>
    </submittedName>
</protein>
<dbReference type="GO" id="GO:0032993">
    <property type="term" value="C:protein-DNA complex"/>
    <property type="evidence" value="ECO:0007669"/>
    <property type="project" value="TreeGrafter"/>
</dbReference>
<accession>A0A2Z6IB52</accession>